<evidence type="ECO:0000259" key="2">
    <source>
        <dbReference type="SMART" id="SM00225"/>
    </source>
</evidence>
<dbReference type="GO" id="GO:0051260">
    <property type="term" value="P:protein homooligomerization"/>
    <property type="evidence" value="ECO:0007669"/>
    <property type="project" value="InterPro"/>
</dbReference>
<feature type="compositionally biased region" description="Polar residues" evidence="1">
    <location>
        <begin position="314"/>
        <end position="343"/>
    </location>
</feature>
<proteinExistence type="predicted"/>
<dbReference type="eggNOG" id="KOG1665">
    <property type="taxonomic scope" value="Eukaryota"/>
</dbReference>
<keyword evidence="4" id="KW-1185">Reference proteome</keyword>
<dbReference type="PANTHER" id="PTHR14499">
    <property type="entry name" value="POTASSIUM CHANNEL TETRAMERIZATION DOMAIN-CONTAINING"/>
    <property type="match status" value="1"/>
</dbReference>
<dbReference type="Gene3D" id="3.30.710.10">
    <property type="entry name" value="Potassium Channel Kv1.1, Chain A"/>
    <property type="match status" value="1"/>
</dbReference>
<dbReference type="EMBL" id="KE346360">
    <property type="protein sequence ID" value="KJE88996.1"/>
    <property type="molecule type" value="Genomic_DNA"/>
</dbReference>
<organism evidence="3 4">
    <name type="scientific">Capsaspora owczarzaki (strain ATCC 30864)</name>
    <dbReference type="NCBI Taxonomy" id="595528"/>
    <lineage>
        <taxon>Eukaryota</taxon>
        <taxon>Filasterea</taxon>
        <taxon>Capsaspora</taxon>
    </lineage>
</organism>
<dbReference type="AlphaFoldDB" id="A0A0D2U1A7"/>
<feature type="region of interest" description="Disordered" evidence="1">
    <location>
        <begin position="1"/>
        <end position="170"/>
    </location>
</feature>
<evidence type="ECO:0000256" key="1">
    <source>
        <dbReference type="SAM" id="MobiDB-lite"/>
    </source>
</evidence>
<accession>A0A0D2U1A7</accession>
<protein>
    <recommendedName>
        <fullName evidence="2">BTB domain-containing protein</fullName>
    </recommendedName>
</protein>
<feature type="compositionally biased region" description="Low complexity" evidence="1">
    <location>
        <begin position="277"/>
        <end position="313"/>
    </location>
</feature>
<dbReference type="Proteomes" id="UP000008743">
    <property type="component" value="Unassembled WGS sequence"/>
</dbReference>
<feature type="compositionally biased region" description="Low complexity" evidence="1">
    <location>
        <begin position="214"/>
        <end position="227"/>
    </location>
</feature>
<dbReference type="OrthoDB" id="2414723at2759"/>
<gene>
    <name evidence="3" type="ORF">CAOG_009318</name>
</gene>
<dbReference type="STRING" id="595528.A0A0D2U1A7"/>
<feature type="compositionally biased region" description="Low complexity" evidence="1">
    <location>
        <begin position="12"/>
        <end position="42"/>
    </location>
</feature>
<dbReference type="InParanoid" id="A0A0D2U1A7"/>
<dbReference type="InterPro" id="IPR011333">
    <property type="entry name" value="SKP1/BTB/POZ_sf"/>
</dbReference>
<feature type="domain" description="BTB" evidence="2">
    <location>
        <begin position="366"/>
        <end position="471"/>
    </location>
</feature>
<dbReference type="SUPFAM" id="SSF54695">
    <property type="entry name" value="POZ domain"/>
    <property type="match status" value="1"/>
</dbReference>
<feature type="region of interest" description="Disordered" evidence="1">
    <location>
        <begin position="249"/>
        <end position="354"/>
    </location>
</feature>
<evidence type="ECO:0000313" key="3">
    <source>
        <dbReference type="EMBL" id="KJE88996.1"/>
    </source>
</evidence>
<dbReference type="PANTHER" id="PTHR14499:SF136">
    <property type="entry name" value="GH08630P"/>
    <property type="match status" value="1"/>
</dbReference>
<feature type="compositionally biased region" description="Low complexity" evidence="1">
    <location>
        <begin position="59"/>
        <end position="86"/>
    </location>
</feature>
<dbReference type="SMART" id="SM00225">
    <property type="entry name" value="BTB"/>
    <property type="match status" value="1"/>
</dbReference>
<dbReference type="CDD" id="cd18376">
    <property type="entry name" value="BTB_POZ_FIP2-like"/>
    <property type="match status" value="1"/>
</dbReference>
<dbReference type="InterPro" id="IPR000210">
    <property type="entry name" value="BTB/POZ_dom"/>
</dbReference>
<dbReference type="Pfam" id="PF02214">
    <property type="entry name" value="BTB_2"/>
    <property type="match status" value="1"/>
</dbReference>
<feature type="region of interest" description="Disordered" evidence="1">
    <location>
        <begin position="207"/>
        <end position="227"/>
    </location>
</feature>
<name>A0A0D2U1A7_CAPO3</name>
<evidence type="ECO:0000313" key="4">
    <source>
        <dbReference type="Proteomes" id="UP000008743"/>
    </source>
</evidence>
<reference evidence="4" key="1">
    <citation type="submission" date="2011-02" db="EMBL/GenBank/DDBJ databases">
        <title>The Genome Sequence of Capsaspora owczarzaki ATCC 30864.</title>
        <authorList>
            <person name="Russ C."/>
            <person name="Cuomo C."/>
            <person name="Burger G."/>
            <person name="Gray M.W."/>
            <person name="Holland P.W.H."/>
            <person name="King N."/>
            <person name="Lang F.B.F."/>
            <person name="Roger A.J."/>
            <person name="Ruiz-Trillo I."/>
            <person name="Young S.K."/>
            <person name="Zeng Q."/>
            <person name="Gargeya S."/>
            <person name="Alvarado L."/>
            <person name="Berlin A."/>
            <person name="Chapman S.B."/>
            <person name="Chen Z."/>
            <person name="Freedman E."/>
            <person name="Gellesch M."/>
            <person name="Goldberg J."/>
            <person name="Griggs A."/>
            <person name="Gujja S."/>
            <person name="Heilman E."/>
            <person name="Heiman D."/>
            <person name="Howarth C."/>
            <person name="Mehta T."/>
            <person name="Neiman D."/>
            <person name="Pearson M."/>
            <person name="Roberts A."/>
            <person name="Saif S."/>
            <person name="Shea T."/>
            <person name="Shenoy N."/>
            <person name="Sisk P."/>
            <person name="Stolte C."/>
            <person name="Sykes S."/>
            <person name="White J."/>
            <person name="Yandava C."/>
            <person name="Haas B."/>
            <person name="Nusbaum C."/>
            <person name="Birren B."/>
        </authorList>
    </citation>
    <scope>NUCLEOTIDE SEQUENCE</scope>
    <source>
        <strain evidence="4">ATCC 30864</strain>
    </source>
</reference>
<sequence>MTRSQQQHHASSESSAAASDSAASDSASSDSTSTTSSTSTSSNGNVVVPLNHGSSPSGPATTTTATTSSTTPTTATTATATATATAIPSLLPHQPHRVLPTHRLPTRSPPSPPLAQAPLSPVATPLASPARSPLPLPLGPISPDMSRPLMPLQDSAAADPRAGSDSEHDDAWLAFASSASSPIATSPTAAAKPNLVSANTGTVSISANSSHDGASATTAHTSTTATTPLSPGFLYQSGFPLAALVPAEPKRTTDAKSDVSASGSTPQFGPAVGQQPSSSSQQAQLHSQSHSNNNSNNSNNGNNGTHGGNHSTNIPSQPSSSTGNAMVSHSGNGSMHNLHNGATGTRPPSYHHATHSATAYTTTFPPIIHLNVGGQRFSTSLETLTGLEPDSMLAAMFSGDFPIRQDPDGCYFIDRDGTHFRHILNYLRYGRVHIALTSLTRDTLMQLREEADFFQLRGLLQLLPEGRDPSVSALTQADLAFGRHIVETVTKKVQVPEYFVARESLLEVFRSEANRGNLIWQRRLYHHNFIKHPWQPLQEPNLRSIMQHEFLRMGLELKYTERLVLGTSEKFCDFEGSVRFT</sequence>
<dbReference type="InterPro" id="IPR003131">
    <property type="entry name" value="T1-type_BTB"/>
</dbReference>
<feature type="compositionally biased region" description="Low complexity" evidence="1">
    <location>
        <begin position="116"/>
        <end position="131"/>
    </location>
</feature>